<dbReference type="EMBL" id="MNQH01000001">
    <property type="protein sequence ID" value="OKY96736.1"/>
    <property type="molecule type" value="Genomic_DNA"/>
</dbReference>
<protein>
    <submittedName>
        <fullName evidence="2">FeS assembly SUF system protein</fullName>
    </submittedName>
</protein>
<evidence type="ECO:0000313" key="3">
    <source>
        <dbReference type="Proteomes" id="UP000187417"/>
    </source>
</evidence>
<dbReference type="SUPFAM" id="SSF117916">
    <property type="entry name" value="Fe-S cluster assembly (FSCA) domain-like"/>
    <property type="match status" value="1"/>
</dbReference>
<gene>
    <name evidence="2" type="ORF">BHV66_01335</name>
</gene>
<proteinExistence type="predicted"/>
<dbReference type="PANTHER" id="PTHR42831:SF1">
    <property type="entry name" value="FE-S PROTEIN MATURATION AUXILIARY FACTOR YITW"/>
    <property type="match status" value="1"/>
</dbReference>
<dbReference type="Pfam" id="PF01883">
    <property type="entry name" value="FeS_assembly_P"/>
    <property type="match status" value="1"/>
</dbReference>
<dbReference type="InterPro" id="IPR002744">
    <property type="entry name" value="MIP18-like"/>
</dbReference>
<organism evidence="2 3">
    <name type="scientific">Alistipes putredinis</name>
    <dbReference type="NCBI Taxonomy" id="28117"/>
    <lineage>
        <taxon>Bacteria</taxon>
        <taxon>Pseudomonadati</taxon>
        <taxon>Bacteroidota</taxon>
        <taxon>Bacteroidia</taxon>
        <taxon>Bacteroidales</taxon>
        <taxon>Rikenellaceae</taxon>
        <taxon>Alistipes</taxon>
    </lineage>
</organism>
<feature type="domain" description="MIP18 family-like" evidence="1">
    <location>
        <begin position="10"/>
        <end position="82"/>
    </location>
</feature>
<dbReference type="GeneID" id="73802143"/>
<accession>A0A1Q6FCZ9</accession>
<evidence type="ECO:0000259" key="1">
    <source>
        <dbReference type="Pfam" id="PF01883"/>
    </source>
</evidence>
<dbReference type="Proteomes" id="UP000187417">
    <property type="component" value="Unassembled WGS sequence"/>
</dbReference>
<sequence>MTPEEILQVEKDIVATLKNIYDPEIPVNIYDLGLIYEIDYEPDGVANIRMTLTAPNCPMADMLVEDVNQQVAKVKGVKSVNVILTFDPVWDKSMMSEEALLELNML</sequence>
<dbReference type="Gene3D" id="3.30.300.130">
    <property type="entry name" value="Fe-S cluster assembly (FSCA)"/>
    <property type="match status" value="1"/>
</dbReference>
<dbReference type="STRING" id="28117.BHV66_01335"/>
<dbReference type="InterPro" id="IPR034904">
    <property type="entry name" value="FSCA_dom_sf"/>
</dbReference>
<comment type="caution">
    <text evidence="2">The sequence shown here is derived from an EMBL/GenBank/DDBJ whole genome shotgun (WGS) entry which is preliminary data.</text>
</comment>
<dbReference type="AlphaFoldDB" id="A0A1Q6FCZ9"/>
<reference evidence="2 3" key="1">
    <citation type="journal article" date="2016" name="Nat. Biotechnol.">
        <title>Measurement of bacterial replication rates in microbial communities.</title>
        <authorList>
            <person name="Brown C.T."/>
            <person name="Olm M.R."/>
            <person name="Thomas B.C."/>
            <person name="Banfield J.F."/>
        </authorList>
    </citation>
    <scope>NUCLEOTIDE SEQUENCE [LARGE SCALE GENOMIC DNA]</scope>
    <source>
        <strain evidence="2">CAG:67_53_122</strain>
    </source>
</reference>
<name>A0A1Q6FCZ9_9BACT</name>
<dbReference type="PANTHER" id="PTHR42831">
    <property type="entry name" value="FE-S PROTEIN MATURATION AUXILIARY FACTOR YITW"/>
    <property type="match status" value="1"/>
</dbReference>
<dbReference type="InterPro" id="IPR052339">
    <property type="entry name" value="Fe-S_Maturation_MIP18"/>
</dbReference>
<dbReference type="RefSeq" id="WP_004327511.1">
    <property type="nucleotide sequence ID" value="NZ_BAAFKT010000020.1"/>
</dbReference>
<evidence type="ECO:0000313" key="2">
    <source>
        <dbReference type="EMBL" id="OKY96736.1"/>
    </source>
</evidence>